<evidence type="ECO:0000256" key="1">
    <source>
        <dbReference type="SAM" id="MobiDB-lite"/>
    </source>
</evidence>
<dbReference type="EMBL" id="BGZK01001942">
    <property type="protein sequence ID" value="GBP88567.1"/>
    <property type="molecule type" value="Genomic_DNA"/>
</dbReference>
<dbReference type="Proteomes" id="UP000299102">
    <property type="component" value="Unassembled WGS sequence"/>
</dbReference>
<comment type="caution">
    <text evidence="2">The sequence shown here is derived from an EMBL/GenBank/DDBJ whole genome shotgun (WGS) entry which is preliminary data.</text>
</comment>
<protein>
    <submittedName>
        <fullName evidence="2">Uncharacterized protein</fullName>
    </submittedName>
</protein>
<evidence type="ECO:0000313" key="3">
    <source>
        <dbReference type="Proteomes" id="UP000299102"/>
    </source>
</evidence>
<accession>A0A4C1ZPL8</accession>
<feature type="compositionally biased region" description="Basic and acidic residues" evidence="1">
    <location>
        <begin position="43"/>
        <end position="62"/>
    </location>
</feature>
<feature type="region of interest" description="Disordered" evidence="1">
    <location>
        <begin position="39"/>
        <end position="77"/>
    </location>
</feature>
<organism evidence="2 3">
    <name type="scientific">Eumeta variegata</name>
    <name type="common">Bagworm moth</name>
    <name type="synonym">Eumeta japonica</name>
    <dbReference type="NCBI Taxonomy" id="151549"/>
    <lineage>
        <taxon>Eukaryota</taxon>
        <taxon>Metazoa</taxon>
        <taxon>Ecdysozoa</taxon>
        <taxon>Arthropoda</taxon>
        <taxon>Hexapoda</taxon>
        <taxon>Insecta</taxon>
        <taxon>Pterygota</taxon>
        <taxon>Neoptera</taxon>
        <taxon>Endopterygota</taxon>
        <taxon>Lepidoptera</taxon>
        <taxon>Glossata</taxon>
        <taxon>Ditrysia</taxon>
        <taxon>Tineoidea</taxon>
        <taxon>Psychidae</taxon>
        <taxon>Oiketicinae</taxon>
        <taxon>Eumeta</taxon>
    </lineage>
</organism>
<gene>
    <name evidence="2" type="ORF">EVAR_68597_1</name>
</gene>
<name>A0A4C1ZPL8_EUMVA</name>
<sequence length="175" mass="19663">MFGHGDIHFSRCKALAPPTRRYRGALFLQDLSSQSVLLAGETHAPERRNGVREGDKDREEGRRIRHGQSRSEHQRENKLCRPVEHHTLVEYRREVTASTVALPPISERLPSITSVFLHRPTIPPSDIISCQGTGNAPVTPRDCPRSSVSTHSLTACVLIFPSKILQKKTIDRKNC</sequence>
<dbReference type="AlphaFoldDB" id="A0A4C1ZPL8"/>
<keyword evidence="3" id="KW-1185">Reference proteome</keyword>
<reference evidence="2 3" key="1">
    <citation type="journal article" date="2019" name="Commun. Biol.">
        <title>The bagworm genome reveals a unique fibroin gene that provides high tensile strength.</title>
        <authorList>
            <person name="Kono N."/>
            <person name="Nakamura H."/>
            <person name="Ohtoshi R."/>
            <person name="Tomita M."/>
            <person name="Numata K."/>
            <person name="Arakawa K."/>
        </authorList>
    </citation>
    <scope>NUCLEOTIDE SEQUENCE [LARGE SCALE GENOMIC DNA]</scope>
</reference>
<evidence type="ECO:0000313" key="2">
    <source>
        <dbReference type="EMBL" id="GBP88567.1"/>
    </source>
</evidence>
<proteinExistence type="predicted"/>